<dbReference type="PANTHER" id="PTHR21043:SF0">
    <property type="entry name" value="MITOCHONDRIAL ASSEMBLY OF RIBOSOMAL LARGE SUBUNIT PROTEIN 1"/>
    <property type="match status" value="1"/>
</dbReference>
<dbReference type="PANTHER" id="PTHR21043">
    <property type="entry name" value="IOJAP SUPERFAMILY ORTHOLOG"/>
    <property type="match status" value="1"/>
</dbReference>
<dbReference type="Proteomes" id="UP000830375">
    <property type="component" value="Unassembled WGS sequence"/>
</dbReference>
<gene>
    <name evidence="2" type="ORF">H4Q32_017075</name>
</gene>
<sequence>MIAARCFASHRTLLRAGTLCFHRCLQRKVTNVFSNNTTDSQKLSVRAQNYTTTAGEISTTPAQHPQIRHEPGSGDVQEFDVGLLVSVLKQENATDICVIRVPPELKYTDHMIVVSGSSPRHLSAIAEFVLKVFKFLRKDEDPHVRLEGRDCDDWKCIDFGPMVLHLMLPDTRQTYELEKLWTLRSYDEQLKQIPPETLPSDFIYDIKHT</sequence>
<dbReference type="Pfam" id="PF02410">
    <property type="entry name" value="RsfS"/>
    <property type="match status" value="1"/>
</dbReference>
<protein>
    <submittedName>
        <fullName evidence="2">Mitochondrial assembly of ribosomal large subunit protein 1</fullName>
    </submittedName>
</protein>
<proteinExistence type="inferred from homology"/>
<organism evidence="2 3">
    <name type="scientific">Labeo rohita</name>
    <name type="common">Indian major carp</name>
    <name type="synonym">Cyprinus rohita</name>
    <dbReference type="NCBI Taxonomy" id="84645"/>
    <lineage>
        <taxon>Eukaryota</taxon>
        <taxon>Metazoa</taxon>
        <taxon>Chordata</taxon>
        <taxon>Craniata</taxon>
        <taxon>Vertebrata</taxon>
        <taxon>Euteleostomi</taxon>
        <taxon>Actinopterygii</taxon>
        <taxon>Neopterygii</taxon>
        <taxon>Teleostei</taxon>
        <taxon>Ostariophysi</taxon>
        <taxon>Cypriniformes</taxon>
        <taxon>Cyprinidae</taxon>
        <taxon>Labeoninae</taxon>
        <taxon>Labeonini</taxon>
        <taxon>Labeo</taxon>
    </lineage>
</organism>
<reference evidence="2 3" key="1">
    <citation type="submission" date="2022-01" db="EMBL/GenBank/DDBJ databases">
        <title>A high-quality chromosome-level genome assembly of rohu carp, Labeo rohita.</title>
        <authorList>
            <person name="Arick M.A. II"/>
            <person name="Hsu C.-Y."/>
            <person name="Magbanua Z."/>
            <person name="Pechanova O."/>
            <person name="Grover C."/>
            <person name="Miller E."/>
            <person name="Thrash A."/>
            <person name="Ezzel L."/>
            <person name="Alam S."/>
            <person name="Benzie J."/>
            <person name="Hamilton M."/>
            <person name="Karsi A."/>
            <person name="Lawrence M.L."/>
            <person name="Peterson D.G."/>
        </authorList>
    </citation>
    <scope>NUCLEOTIDE SEQUENCE [LARGE SCALE GENOMIC DNA]</scope>
    <source>
        <strain evidence="3">BAU-BD-2019</strain>
        <tissue evidence="2">Blood</tissue>
    </source>
</reference>
<dbReference type="HAMAP" id="MF_01477">
    <property type="entry name" value="Iojap_RsfS"/>
    <property type="match status" value="1"/>
</dbReference>
<evidence type="ECO:0000256" key="1">
    <source>
        <dbReference type="ARBA" id="ARBA00010574"/>
    </source>
</evidence>
<name>A0ABQ8LW26_LABRO</name>
<dbReference type="Gene3D" id="3.30.460.10">
    <property type="entry name" value="Beta Polymerase, domain 2"/>
    <property type="match status" value="1"/>
</dbReference>
<comment type="similarity">
    <text evidence="1">Belongs to the Iojap/RsfS family.</text>
</comment>
<dbReference type="InterPro" id="IPR043519">
    <property type="entry name" value="NT_sf"/>
</dbReference>
<comment type="caution">
    <text evidence="2">The sequence shown here is derived from an EMBL/GenBank/DDBJ whole genome shotgun (WGS) entry which is preliminary data.</text>
</comment>
<dbReference type="NCBIfam" id="TIGR00090">
    <property type="entry name" value="rsfS_iojap_ybeB"/>
    <property type="match status" value="1"/>
</dbReference>
<accession>A0ABQ8LW26</accession>
<dbReference type="EMBL" id="JACTAM010000016">
    <property type="protein sequence ID" value="KAI2654817.1"/>
    <property type="molecule type" value="Genomic_DNA"/>
</dbReference>
<evidence type="ECO:0000313" key="3">
    <source>
        <dbReference type="Proteomes" id="UP000830375"/>
    </source>
</evidence>
<dbReference type="InterPro" id="IPR004394">
    <property type="entry name" value="Iojap/RsfS/C7orf30"/>
</dbReference>
<evidence type="ECO:0000313" key="2">
    <source>
        <dbReference type="EMBL" id="KAI2654817.1"/>
    </source>
</evidence>
<dbReference type="SUPFAM" id="SSF81301">
    <property type="entry name" value="Nucleotidyltransferase"/>
    <property type="match status" value="1"/>
</dbReference>
<keyword evidence="3" id="KW-1185">Reference proteome</keyword>